<dbReference type="Gene3D" id="3.30.540.10">
    <property type="entry name" value="Fructose-1,6-Bisphosphatase, subunit A, domain 1"/>
    <property type="match status" value="1"/>
</dbReference>
<dbReference type="Proteomes" id="UP001596267">
    <property type="component" value="Unassembled WGS sequence"/>
</dbReference>
<dbReference type="PANTHER" id="PTHR20854:SF4">
    <property type="entry name" value="INOSITOL-1-MONOPHOSPHATASE-RELATED"/>
    <property type="match status" value="1"/>
</dbReference>
<dbReference type="CDD" id="cd01637">
    <property type="entry name" value="IMPase_like"/>
    <property type="match status" value="1"/>
</dbReference>
<proteinExistence type="predicted"/>
<dbReference type="InterPro" id="IPR000760">
    <property type="entry name" value="Inositol_monophosphatase-like"/>
</dbReference>
<name>A0ABW1WBV8_9BACL</name>
<sequence>MNQTEWAMLEKRVTGWIKEAAARLRASLTNPLEISEKSAHNDLVTNMDRSIEHFLVGKIKDHYPEHRIISEEGYGDEVTDTNGILWLLDPIDGTLNYVMQKRFFAISIGIYENGEGRAAFIYDVMGDELFHCLSGKGAYKNNAKLEPLTKIHIDDALIDLSPTWLKPNRRIDEDVFTEIIKRCSGTRAYGAASLELAYVAAGLLDAYFTMRLSPWDYGAGLILLSEVGGCHSRADGVPINILSKTSVIAARPGLYEDLIQHIKEQVASGKRLNEPQ</sequence>
<dbReference type="SUPFAM" id="SSF56655">
    <property type="entry name" value="Carbohydrate phosphatase"/>
    <property type="match status" value="1"/>
</dbReference>
<reference evidence="2" key="1">
    <citation type="journal article" date="2019" name="Int. J. Syst. Evol. Microbiol.">
        <title>The Global Catalogue of Microorganisms (GCM) 10K type strain sequencing project: providing services to taxonomists for standard genome sequencing and annotation.</title>
        <authorList>
            <consortium name="The Broad Institute Genomics Platform"/>
            <consortium name="The Broad Institute Genome Sequencing Center for Infectious Disease"/>
            <person name="Wu L."/>
            <person name="Ma J."/>
        </authorList>
    </citation>
    <scope>NUCLEOTIDE SEQUENCE [LARGE SCALE GENOMIC DNA]</scope>
    <source>
        <strain evidence="2">CCUG 42001</strain>
    </source>
</reference>
<dbReference type="Pfam" id="PF00459">
    <property type="entry name" value="Inositol_P"/>
    <property type="match status" value="1"/>
</dbReference>
<dbReference type="RefSeq" id="WP_253051923.1">
    <property type="nucleotide sequence ID" value="NZ_JAMXWN010000001.1"/>
</dbReference>
<protein>
    <submittedName>
        <fullName evidence="1">Inositol monophosphatase family protein</fullName>
    </submittedName>
</protein>
<comment type="caution">
    <text evidence="1">The sequence shown here is derived from an EMBL/GenBank/DDBJ whole genome shotgun (WGS) entry which is preliminary data.</text>
</comment>
<dbReference type="EMBL" id="JBHSTQ010000002">
    <property type="protein sequence ID" value="MFC6385605.1"/>
    <property type="molecule type" value="Genomic_DNA"/>
</dbReference>
<organism evidence="1 2">
    <name type="scientific">Sporolactobacillus kofuensis</name>
    <dbReference type="NCBI Taxonomy" id="269672"/>
    <lineage>
        <taxon>Bacteria</taxon>
        <taxon>Bacillati</taxon>
        <taxon>Bacillota</taxon>
        <taxon>Bacilli</taxon>
        <taxon>Bacillales</taxon>
        <taxon>Sporolactobacillaceae</taxon>
        <taxon>Sporolactobacillus</taxon>
    </lineage>
</organism>
<evidence type="ECO:0000313" key="1">
    <source>
        <dbReference type="EMBL" id="MFC6385605.1"/>
    </source>
</evidence>
<keyword evidence="2" id="KW-1185">Reference proteome</keyword>
<accession>A0ABW1WBV8</accession>
<dbReference type="PANTHER" id="PTHR20854">
    <property type="entry name" value="INOSITOL MONOPHOSPHATASE"/>
    <property type="match status" value="1"/>
</dbReference>
<dbReference type="PRINTS" id="PR00377">
    <property type="entry name" value="IMPHPHTASES"/>
</dbReference>
<evidence type="ECO:0000313" key="2">
    <source>
        <dbReference type="Proteomes" id="UP001596267"/>
    </source>
</evidence>
<gene>
    <name evidence="1" type="ORF">ACFP7A_03230</name>
</gene>
<dbReference type="Gene3D" id="3.40.190.80">
    <property type="match status" value="1"/>
</dbReference>